<comment type="cofactor">
    <cofactor evidence="1">
        <name>Mn(2+)</name>
        <dbReference type="ChEBI" id="CHEBI:29035"/>
    </cofactor>
</comment>
<keyword evidence="4" id="KW-0378">Hydrolase</keyword>
<dbReference type="Gene3D" id="3.60.21.10">
    <property type="match status" value="1"/>
</dbReference>
<evidence type="ECO:0000256" key="4">
    <source>
        <dbReference type="ARBA" id="ARBA00022801"/>
    </source>
</evidence>
<dbReference type="SMART" id="SM00156">
    <property type="entry name" value="PP2Ac"/>
    <property type="match status" value="1"/>
</dbReference>
<dbReference type="GO" id="GO:0046872">
    <property type="term" value="F:metal ion binding"/>
    <property type="evidence" value="ECO:0007669"/>
    <property type="project" value="UniProtKB-KW"/>
</dbReference>
<evidence type="ECO:0000256" key="2">
    <source>
        <dbReference type="ARBA" id="ARBA00013081"/>
    </source>
</evidence>
<evidence type="ECO:0000256" key="7">
    <source>
        <dbReference type="ARBA" id="ARBA00047761"/>
    </source>
</evidence>
<dbReference type="EMBL" id="AZBU02000003">
    <property type="protein sequence ID" value="TKR87936.1"/>
    <property type="molecule type" value="Genomic_DNA"/>
</dbReference>
<evidence type="ECO:0000256" key="6">
    <source>
        <dbReference type="ARBA" id="ARBA00023211"/>
    </source>
</evidence>
<dbReference type="GO" id="GO:0005737">
    <property type="term" value="C:cytoplasm"/>
    <property type="evidence" value="ECO:0007669"/>
    <property type="project" value="TreeGrafter"/>
</dbReference>
<keyword evidence="6" id="KW-0464">Manganese</keyword>
<gene>
    <name evidence="10" type="ORF">L596_012262</name>
</gene>
<dbReference type="PANTHER" id="PTHR11668:SF300">
    <property type="entry name" value="SERINE_THREONINE-PROTEIN PHOSPHATASE"/>
    <property type="match status" value="1"/>
</dbReference>
<dbReference type="PANTHER" id="PTHR11668">
    <property type="entry name" value="SERINE/THREONINE PROTEIN PHOSPHATASE"/>
    <property type="match status" value="1"/>
</dbReference>
<dbReference type="EC" id="3.1.3.16" evidence="2"/>
<organism evidence="10 11">
    <name type="scientific">Steinernema carpocapsae</name>
    <name type="common">Entomopathogenic nematode</name>
    <dbReference type="NCBI Taxonomy" id="34508"/>
    <lineage>
        <taxon>Eukaryota</taxon>
        <taxon>Metazoa</taxon>
        <taxon>Ecdysozoa</taxon>
        <taxon>Nematoda</taxon>
        <taxon>Chromadorea</taxon>
        <taxon>Rhabditida</taxon>
        <taxon>Tylenchina</taxon>
        <taxon>Panagrolaimomorpha</taxon>
        <taxon>Strongyloidoidea</taxon>
        <taxon>Steinernematidae</taxon>
        <taxon>Steinernema</taxon>
    </lineage>
</organism>
<evidence type="ECO:0000256" key="3">
    <source>
        <dbReference type="ARBA" id="ARBA00022723"/>
    </source>
</evidence>
<reference evidence="10 11" key="1">
    <citation type="journal article" date="2015" name="Genome Biol.">
        <title>Comparative genomics of Steinernema reveals deeply conserved gene regulatory networks.</title>
        <authorList>
            <person name="Dillman A.R."/>
            <person name="Macchietto M."/>
            <person name="Porter C.F."/>
            <person name="Rogers A."/>
            <person name="Williams B."/>
            <person name="Antoshechkin I."/>
            <person name="Lee M.M."/>
            <person name="Goodwin Z."/>
            <person name="Lu X."/>
            <person name="Lewis E.E."/>
            <person name="Goodrich-Blair H."/>
            <person name="Stock S.P."/>
            <person name="Adams B.J."/>
            <person name="Sternberg P.W."/>
            <person name="Mortazavi A."/>
        </authorList>
    </citation>
    <scope>NUCLEOTIDE SEQUENCE [LARGE SCALE GENOMIC DNA]</scope>
    <source>
        <strain evidence="10 11">ALL</strain>
    </source>
</reference>
<feature type="domain" description="Serine/threonine specific protein phosphatases" evidence="9">
    <location>
        <begin position="1"/>
        <end position="147"/>
    </location>
</feature>
<dbReference type="STRING" id="34508.A0A4U5NWR5"/>
<dbReference type="SUPFAM" id="SSF56300">
    <property type="entry name" value="Metallo-dependent phosphatases"/>
    <property type="match status" value="1"/>
</dbReference>
<dbReference type="InterPro" id="IPR004843">
    <property type="entry name" value="Calcineurin-like_PHP"/>
</dbReference>
<reference evidence="10 11" key="2">
    <citation type="journal article" date="2019" name="G3 (Bethesda)">
        <title>Hybrid Assembly of the Genome of the Entomopathogenic Nematode Steinernema carpocapsae Identifies the X-Chromosome.</title>
        <authorList>
            <person name="Serra L."/>
            <person name="Macchietto M."/>
            <person name="Macias-Munoz A."/>
            <person name="McGill C.J."/>
            <person name="Rodriguez I.M."/>
            <person name="Rodriguez B."/>
            <person name="Murad R."/>
            <person name="Mortazavi A."/>
        </authorList>
    </citation>
    <scope>NUCLEOTIDE SEQUENCE [LARGE SCALE GENOMIC DNA]</scope>
    <source>
        <strain evidence="10 11">ALL</strain>
    </source>
</reference>
<name>A0A4U5NWR5_STECR</name>
<dbReference type="Pfam" id="PF00149">
    <property type="entry name" value="Metallophos"/>
    <property type="match status" value="1"/>
</dbReference>
<evidence type="ECO:0000256" key="5">
    <source>
        <dbReference type="ARBA" id="ARBA00022912"/>
    </source>
</evidence>
<dbReference type="GO" id="GO:0005634">
    <property type="term" value="C:nucleus"/>
    <property type="evidence" value="ECO:0007669"/>
    <property type="project" value="TreeGrafter"/>
</dbReference>
<dbReference type="Proteomes" id="UP000298663">
    <property type="component" value="Unassembled WGS sequence"/>
</dbReference>
<proteinExistence type="predicted"/>
<keyword evidence="3" id="KW-0479">Metal-binding</keyword>
<dbReference type="GO" id="GO:0004722">
    <property type="term" value="F:protein serine/threonine phosphatase activity"/>
    <property type="evidence" value="ECO:0007669"/>
    <property type="project" value="UniProtKB-EC"/>
</dbReference>
<evidence type="ECO:0000256" key="1">
    <source>
        <dbReference type="ARBA" id="ARBA00001936"/>
    </source>
</evidence>
<dbReference type="AlphaFoldDB" id="A0A4U5NWR5"/>
<dbReference type="InterPro" id="IPR050341">
    <property type="entry name" value="PP1_catalytic_subunit"/>
</dbReference>
<sequence>MFSFMPLAVNVGGKILCVHGGPSPLLEEIEDIEQIPRPLTEYDNKRMSSHLLFSEATPDVEKNAFETKKYGRGLTFGPTAVEDTCKKLNISLIIRSHNSIPGGYFMQSEGKLLSIFSAPGDPGCVKGACAVVENDFSVKIVRLAVHGQLRAPTVGDSLQTVEKKVEIYIDDPSMAETTLEKNTSTIEKVVSLEKTVGKTVE</sequence>
<evidence type="ECO:0000259" key="9">
    <source>
        <dbReference type="SMART" id="SM00156"/>
    </source>
</evidence>
<comment type="catalytic activity">
    <reaction evidence="8">
        <text>O-phospho-L-threonyl-[protein] + H2O = L-threonyl-[protein] + phosphate</text>
        <dbReference type="Rhea" id="RHEA:47004"/>
        <dbReference type="Rhea" id="RHEA-COMP:11060"/>
        <dbReference type="Rhea" id="RHEA-COMP:11605"/>
        <dbReference type="ChEBI" id="CHEBI:15377"/>
        <dbReference type="ChEBI" id="CHEBI:30013"/>
        <dbReference type="ChEBI" id="CHEBI:43474"/>
        <dbReference type="ChEBI" id="CHEBI:61977"/>
        <dbReference type="EC" id="3.1.3.16"/>
    </reaction>
</comment>
<keyword evidence="11" id="KW-1185">Reference proteome</keyword>
<evidence type="ECO:0000313" key="11">
    <source>
        <dbReference type="Proteomes" id="UP000298663"/>
    </source>
</evidence>
<comment type="catalytic activity">
    <reaction evidence="7">
        <text>O-phospho-L-seryl-[protein] + H2O = L-seryl-[protein] + phosphate</text>
        <dbReference type="Rhea" id="RHEA:20629"/>
        <dbReference type="Rhea" id="RHEA-COMP:9863"/>
        <dbReference type="Rhea" id="RHEA-COMP:11604"/>
        <dbReference type="ChEBI" id="CHEBI:15377"/>
        <dbReference type="ChEBI" id="CHEBI:29999"/>
        <dbReference type="ChEBI" id="CHEBI:43474"/>
        <dbReference type="ChEBI" id="CHEBI:83421"/>
        <dbReference type="EC" id="3.1.3.16"/>
    </reaction>
</comment>
<evidence type="ECO:0000313" key="10">
    <source>
        <dbReference type="EMBL" id="TKR87936.1"/>
    </source>
</evidence>
<protein>
    <recommendedName>
        <fullName evidence="2">protein-serine/threonine phosphatase</fullName>
        <ecNumber evidence="2">3.1.3.16</ecNumber>
    </recommendedName>
</protein>
<evidence type="ECO:0000256" key="8">
    <source>
        <dbReference type="ARBA" id="ARBA00048336"/>
    </source>
</evidence>
<keyword evidence="5" id="KW-0904">Protein phosphatase</keyword>
<dbReference type="InterPro" id="IPR006186">
    <property type="entry name" value="Ser/Thr-sp_prot-phosphatase"/>
</dbReference>
<dbReference type="CDD" id="cd00144">
    <property type="entry name" value="MPP_PPP_family"/>
    <property type="match status" value="1"/>
</dbReference>
<accession>A0A4U5NWR5</accession>
<comment type="caution">
    <text evidence="10">The sequence shown here is derived from an EMBL/GenBank/DDBJ whole genome shotgun (WGS) entry which is preliminary data.</text>
</comment>
<dbReference type="OrthoDB" id="5819495at2759"/>
<dbReference type="InterPro" id="IPR029052">
    <property type="entry name" value="Metallo-depent_PP-like"/>
</dbReference>